<keyword evidence="6 10" id="KW-0067">ATP-binding</keyword>
<evidence type="ECO:0000256" key="8">
    <source>
        <dbReference type="ARBA" id="ARBA00023136"/>
    </source>
</evidence>
<keyword evidence="8" id="KW-0472">Membrane</keyword>
<dbReference type="InterPro" id="IPR003439">
    <property type="entry name" value="ABC_transporter-like_ATP-bd"/>
</dbReference>
<dbReference type="GO" id="GO:0005524">
    <property type="term" value="F:ATP binding"/>
    <property type="evidence" value="ECO:0007669"/>
    <property type="project" value="UniProtKB-KW"/>
</dbReference>
<name>A0ABS1WSB2_9GAMM</name>
<dbReference type="EMBL" id="JAEVLS010000001">
    <property type="protein sequence ID" value="MBM0103870.1"/>
    <property type="molecule type" value="Genomic_DNA"/>
</dbReference>
<evidence type="ECO:0000313" key="10">
    <source>
        <dbReference type="EMBL" id="MBM0103870.1"/>
    </source>
</evidence>
<evidence type="ECO:0000259" key="9">
    <source>
        <dbReference type="PROSITE" id="PS50893"/>
    </source>
</evidence>
<dbReference type="PROSITE" id="PS50893">
    <property type="entry name" value="ABC_TRANSPORTER_2"/>
    <property type="match status" value="2"/>
</dbReference>
<evidence type="ECO:0000256" key="7">
    <source>
        <dbReference type="ARBA" id="ARBA00022967"/>
    </source>
</evidence>
<dbReference type="PANTHER" id="PTHR43790:SF3">
    <property type="entry name" value="D-ALLOSE IMPORT ATP-BINDING PROTEIN ALSA-RELATED"/>
    <property type="match status" value="1"/>
</dbReference>
<organism evidence="10 11">
    <name type="scientific">Steroidobacter gossypii</name>
    <dbReference type="NCBI Taxonomy" id="2805490"/>
    <lineage>
        <taxon>Bacteria</taxon>
        <taxon>Pseudomonadati</taxon>
        <taxon>Pseudomonadota</taxon>
        <taxon>Gammaproteobacteria</taxon>
        <taxon>Steroidobacterales</taxon>
        <taxon>Steroidobacteraceae</taxon>
        <taxon>Steroidobacter</taxon>
    </lineage>
</organism>
<accession>A0ABS1WSB2</accession>
<feature type="domain" description="ABC transporter" evidence="9">
    <location>
        <begin position="264"/>
        <end position="502"/>
    </location>
</feature>
<reference evidence="10 11" key="1">
    <citation type="journal article" date="2021" name="Int. J. Syst. Evol. Microbiol.">
        <title>Steroidobacter gossypii sp. nov., isolated from soil of cotton cropping field.</title>
        <authorList>
            <person name="Huang R."/>
            <person name="Yang S."/>
            <person name="Zhen C."/>
            <person name="Liu W."/>
        </authorList>
    </citation>
    <scope>NUCLEOTIDE SEQUENCE [LARGE SCALE GENOMIC DNA]</scope>
    <source>
        <strain evidence="10 11">S1-65</strain>
    </source>
</reference>
<protein>
    <submittedName>
        <fullName evidence="10">Sugar ABC transporter ATP-binding protein</fullName>
    </submittedName>
</protein>
<dbReference type="PANTHER" id="PTHR43790">
    <property type="entry name" value="CARBOHYDRATE TRANSPORT ATP-BINDING PROTEIN MG119-RELATED"/>
    <property type="match status" value="1"/>
</dbReference>
<evidence type="ECO:0000256" key="1">
    <source>
        <dbReference type="ARBA" id="ARBA00022448"/>
    </source>
</evidence>
<proteinExistence type="predicted"/>
<dbReference type="InterPro" id="IPR003593">
    <property type="entry name" value="AAA+_ATPase"/>
</dbReference>
<keyword evidence="1" id="KW-0813">Transport</keyword>
<keyword evidence="4" id="KW-0677">Repeat</keyword>
<evidence type="ECO:0000256" key="4">
    <source>
        <dbReference type="ARBA" id="ARBA00022737"/>
    </source>
</evidence>
<evidence type="ECO:0000313" key="11">
    <source>
        <dbReference type="Proteomes" id="UP000661077"/>
    </source>
</evidence>
<evidence type="ECO:0000256" key="5">
    <source>
        <dbReference type="ARBA" id="ARBA00022741"/>
    </source>
</evidence>
<feature type="domain" description="ABC transporter" evidence="9">
    <location>
        <begin position="18"/>
        <end position="253"/>
    </location>
</feature>
<dbReference type="SMART" id="SM00382">
    <property type="entry name" value="AAA"/>
    <property type="match status" value="2"/>
</dbReference>
<keyword evidence="2" id="KW-1003">Cell membrane</keyword>
<keyword evidence="3" id="KW-0762">Sugar transport</keyword>
<dbReference type="SUPFAM" id="SSF52540">
    <property type="entry name" value="P-loop containing nucleoside triphosphate hydrolases"/>
    <property type="match status" value="2"/>
</dbReference>
<dbReference type="Gene3D" id="3.40.50.300">
    <property type="entry name" value="P-loop containing nucleotide triphosphate hydrolases"/>
    <property type="match status" value="2"/>
</dbReference>
<gene>
    <name evidence="10" type="ORF">JM946_03910</name>
</gene>
<keyword evidence="7" id="KW-1278">Translocase</keyword>
<comment type="caution">
    <text evidence="10">The sequence shown here is derived from an EMBL/GenBank/DDBJ whole genome shotgun (WGS) entry which is preliminary data.</text>
</comment>
<keyword evidence="5" id="KW-0547">Nucleotide-binding</keyword>
<dbReference type="InterPro" id="IPR017871">
    <property type="entry name" value="ABC_transporter-like_CS"/>
</dbReference>
<dbReference type="InterPro" id="IPR050107">
    <property type="entry name" value="ABC_carbohydrate_import_ATPase"/>
</dbReference>
<dbReference type="Proteomes" id="UP000661077">
    <property type="component" value="Unassembled WGS sequence"/>
</dbReference>
<dbReference type="PROSITE" id="PS00211">
    <property type="entry name" value="ABC_TRANSPORTER_1"/>
    <property type="match status" value="1"/>
</dbReference>
<keyword evidence="11" id="KW-1185">Reference proteome</keyword>
<evidence type="ECO:0000256" key="6">
    <source>
        <dbReference type="ARBA" id="ARBA00022840"/>
    </source>
</evidence>
<evidence type="ECO:0000256" key="2">
    <source>
        <dbReference type="ARBA" id="ARBA00022475"/>
    </source>
</evidence>
<sequence length="506" mass="54433">MSTDMAAALEPVTAQPVLNLTQVRKSFGGVHALRDANLDLYAGQVTALIGENGAGKSTLVKILCGIHQPDGGEILLDGRSIRVRDPEHARRLGINVVHQECVVFDNLTVAENIFVSARPRKGRFIAWSEMRKRAAEILRQLDVSFSPDTPAGQLSVAQKHIVQIARALTSQARVLILDEPTAALSHREADDLFRIARRLRDAGCALLFISHKFEEIFALADRYAVFRDGASVGSGMIAGTGSEQLIRMMVGRSVEQLFPKLETTLGEELLRVESLSREREFDQVSFSVRQGETLGIYGLVGAGRTELAQCLFGLSTPDAGAILVGGQPVSIRSPADAVAQGLAYVPEDRQQQGAILAFPIAANVALTNLSTLAPRGICSRERESELAHHWISALGVKATGPEQNVGDLSGGNQQKVVLAKWLARSPRVLILDEPTKGIDVGAKSAVHAVTSAFAQRGNAVVMISSELPEILGMSDRILVMRRGRVRALFNRAEATAENIVQAATGA</sequence>
<dbReference type="CDD" id="cd03215">
    <property type="entry name" value="ABC_Carb_Monos_II"/>
    <property type="match status" value="1"/>
</dbReference>
<dbReference type="RefSeq" id="WP_203165821.1">
    <property type="nucleotide sequence ID" value="NZ_JAEVLS010000001.1"/>
</dbReference>
<dbReference type="CDD" id="cd03216">
    <property type="entry name" value="ABC_Carb_Monos_I"/>
    <property type="match status" value="1"/>
</dbReference>
<evidence type="ECO:0000256" key="3">
    <source>
        <dbReference type="ARBA" id="ARBA00022597"/>
    </source>
</evidence>
<dbReference type="InterPro" id="IPR027417">
    <property type="entry name" value="P-loop_NTPase"/>
</dbReference>
<dbReference type="Pfam" id="PF00005">
    <property type="entry name" value="ABC_tran"/>
    <property type="match status" value="2"/>
</dbReference>